<dbReference type="PROSITE" id="PS50075">
    <property type="entry name" value="CARRIER"/>
    <property type="match status" value="1"/>
</dbReference>
<dbReference type="InterPro" id="IPR009081">
    <property type="entry name" value="PP-bd_ACP"/>
</dbReference>
<dbReference type="Gene3D" id="3.40.50.980">
    <property type="match status" value="2"/>
</dbReference>
<dbReference type="SUPFAM" id="SSF56801">
    <property type="entry name" value="Acetyl-CoA synthetase-like"/>
    <property type="match status" value="1"/>
</dbReference>
<dbReference type="Gene3D" id="2.30.38.10">
    <property type="entry name" value="Luciferase, Domain 3"/>
    <property type="match status" value="1"/>
</dbReference>
<dbReference type="NCBIfam" id="TIGR01733">
    <property type="entry name" value="AA-adenyl-dom"/>
    <property type="match status" value="1"/>
</dbReference>
<dbReference type="Proteomes" id="UP001500620">
    <property type="component" value="Unassembled WGS sequence"/>
</dbReference>
<dbReference type="InterPro" id="IPR045851">
    <property type="entry name" value="AMP-bd_C_sf"/>
</dbReference>
<dbReference type="Gene3D" id="3.40.50.1820">
    <property type="entry name" value="alpha/beta hydrolase"/>
    <property type="match status" value="1"/>
</dbReference>
<dbReference type="InterPro" id="IPR020806">
    <property type="entry name" value="PKS_PP-bd"/>
</dbReference>
<dbReference type="InterPro" id="IPR025110">
    <property type="entry name" value="AMP-bd_C"/>
</dbReference>
<evidence type="ECO:0000313" key="4">
    <source>
        <dbReference type="EMBL" id="GAA4262989.1"/>
    </source>
</evidence>
<dbReference type="InterPro" id="IPR020845">
    <property type="entry name" value="AMP-binding_CS"/>
</dbReference>
<dbReference type="SUPFAM" id="SSF52777">
    <property type="entry name" value="CoA-dependent acyltransferases"/>
    <property type="match status" value="1"/>
</dbReference>
<dbReference type="InterPro" id="IPR029058">
    <property type="entry name" value="AB_hydrolase_fold"/>
</dbReference>
<dbReference type="CDD" id="cd05930">
    <property type="entry name" value="A_NRPS"/>
    <property type="match status" value="1"/>
</dbReference>
<sequence>MAGADLGDVDVAVPAAVTDRLRGLARQHDATLFTIAAAAYAVLLQRYCGQDEMLIGASVTGSTLPLRIRLDGDPTFTELLAGTRGTILDAQAHPDLPPEALGPTAVRALVRWAGAGERPAAGRWHLTLTLAEAEDGMRGALRYSTELFDHTTIERLAGHLGILLESVALDPDRPVSRLRLLSEAEQRWLRESQSAVAELPAVDGIHELFAARARTCPDTVAVRFGEDSLTYAELDRRANRLAHRLRGLGVGPDTVVGFCLPRGIDVVVSILAIWKAGGAYLPLDLNDPAGRRRRMLAQSRARLLITDRATAATAADPGGDVATLMLDDPAIAAQPPTAPAVRVHPEQAAYVIYTSGSTGQPKGVVNTHRGLLNLTTTLQPQAGTHPGRTALQFAAFTFDAAVFDVAVSLTAGATLAIATPAERADPAELARLLHRLDVRSVSIVPSLLAALRPGDLPAGATVIVGAEALPANLAQAWASQYTLRNCYGPTEASVMTTFSTIGAGTARPPIGRPLPNTRTHLLDRYLNLVPVGVAGEVFIGGVGVARGYTGQPARTAERFVPDPFAGDGSRLYRTGDLARRLSDGQLDFLGRVDHQIKVRGHRVEPAEIERALTDHPRVAAAVVTAHGDTDARRLVAYLVPAGGDLPAADQLREHLRAALPEHMIPAVFVELANLPLNRNGKLDRAALPAAAAVRPVLSGDYRAPTTPTEVALAGIWAEVLGVDRVGTTDDFLDLGGQSFLAIRVITRIRTVLGADLPIAALFEHATVGALAKAVTQVVIGGGADVEEYEEFEF</sequence>
<dbReference type="EMBL" id="BAABAT010000059">
    <property type="protein sequence ID" value="GAA4262989.1"/>
    <property type="molecule type" value="Genomic_DNA"/>
</dbReference>
<accession>A0ABP8DTA9</accession>
<keyword evidence="2" id="KW-0597">Phosphoprotein</keyword>
<keyword evidence="5" id="KW-1185">Reference proteome</keyword>
<gene>
    <name evidence="4" type="ORF">GCM10022255_103470</name>
</gene>
<dbReference type="Pfam" id="PF13193">
    <property type="entry name" value="AMP-binding_C"/>
    <property type="match status" value="1"/>
</dbReference>
<name>A0ABP8DTA9_9ACTN</name>
<dbReference type="PANTHER" id="PTHR45527">
    <property type="entry name" value="NONRIBOSOMAL PEPTIDE SYNTHETASE"/>
    <property type="match status" value="1"/>
</dbReference>
<protein>
    <recommendedName>
        <fullName evidence="3">Carrier domain-containing protein</fullName>
    </recommendedName>
</protein>
<dbReference type="SUPFAM" id="SSF47336">
    <property type="entry name" value="ACP-like"/>
    <property type="match status" value="1"/>
</dbReference>
<dbReference type="Pfam" id="PF00501">
    <property type="entry name" value="AMP-binding"/>
    <property type="match status" value="1"/>
</dbReference>
<dbReference type="SMART" id="SM00823">
    <property type="entry name" value="PKS_PP"/>
    <property type="match status" value="1"/>
</dbReference>
<dbReference type="PROSITE" id="PS00455">
    <property type="entry name" value="AMP_BINDING"/>
    <property type="match status" value="1"/>
</dbReference>
<dbReference type="InterPro" id="IPR036736">
    <property type="entry name" value="ACP-like_sf"/>
</dbReference>
<organism evidence="4 5">
    <name type="scientific">Dactylosporangium darangshiense</name>
    <dbReference type="NCBI Taxonomy" id="579108"/>
    <lineage>
        <taxon>Bacteria</taxon>
        <taxon>Bacillati</taxon>
        <taxon>Actinomycetota</taxon>
        <taxon>Actinomycetes</taxon>
        <taxon>Micromonosporales</taxon>
        <taxon>Micromonosporaceae</taxon>
        <taxon>Dactylosporangium</taxon>
    </lineage>
</organism>
<dbReference type="RefSeq" id="WP_345141309.1">
    <property type="nucleotide sequence ID" value="NZ_BAABAT010000059.1"/>
</dbReference>
<dbReference type="InterPro" id="IPR001242">
    <property type="entry name" value="Condensation_dom"/>
</dbReference>
<dbReference type="PANTHER" id="PTHR45527:SF1">
    <property type="entry name" value="FATTY ACID SYNTHASE"/>
    <property type="match status" value="1"/>
</dbReference>
<dbReference type="InterPro" id="IPR010071">
    <property type="entry name" value="AA_adenyl_dom"/>
</dbReference>
<dbReference type="Pfam" id="PF00550">
    <property type="entry name" value="PP-binding"/>
    <property type="match status" value="1"/>
</dbReference>
<keyword evidence="1" id="KW-0596">Phosphopantetheine</keyword>
<reference evidence="5" key="1">
    <citation type="journal article" date="2019" name="Int. J. Syst. Evol. Microbiol.">
        <title>The Global Catalogue of Microorganisms (GCM) 10K type strain sequencing project: providing services to taxonomists for standard genome sequencing and annotation.</title>
        <authorList>
            <consortium name="The Broad Institute Genomics Platform"/>
            <consortium name="The Broad Institute Genome Sequencing Center for Infectious Disease"/>
            <person name="Wu L."/>
            <person name="Ma J."/>
        </authorList>
    </citation>
    <scope>NUCLEOTIDE SEQUENCE [LARGE SCALE GENOMIC DNA]</scope>
    <source>
        <strain evidence="5">JCM 17441</strain>
    </source>
</reference>
<comment type="caution">
    <text evidence="4">The sequence shown here is derived from an EMBL/GenBank/DDBJ whole genome shotgun (WGS) entry which is preliminary data.</text>
</comment>
<evidence type="ECO:0000259" key="3">
    <source>
        <dbReference type="PROSITE" id="PS50075"/>
    </source>
</evidence>
<evidence type="ECO:0000313" key="5">
    <source>
        <dbReference type="Proteomes" id="UP001500620"/>
    </source>
</evidence>
<dbReference type="InterPro" id="IPR000873">
    <property type="entry name" value="AMP-dep_synth/lig_dom"/>
</dbReference>
<dbReference type="Pfam" id="PF00668">
    <property type="entry name" value="Condensation"/>
    <property type="match status" value="2"/>
</dbReference>
<dbReference type="Gene3D" id="3.30.300.30">
    <property type="match status" value="1"/>
</dbReference>
<dbReference type="Gene3D" id="3.30.559.30">
    <property type="entry name" value="Nonribosomal peptide synthetase, condensation domain"/>
    <property type="match status" value="1"/>
</dbReference>
<proteinExistence type="predicted"/>
<evidence type="ECO:0000256" key="1">
    <source>
        <dbReference type="ARBA" id="ARBA00022450"/>
    </source>
</evidence>
<evidence type="ECO:0000256" key="2">
    <source>
        <dbReference type="ARBA" id="ARBA00022553"/>
    </source>
</evidence>
<feature type="domain" description="Carrier" evidence="3">
    <location>
        <begin position="703"/>
        <end position="778"/>
    </location>
</feature>